<comment type="caution">
    <text evidence="2">The sequence shown here is derived from an EMBL/GenBank/DDBJ whole genome shotgun (WGS) entry which is preliminary data.</text>
</comment>
<dbReference type="Gene3D" id="1.10.10.10">
    <property type="entry name" value="Winged helix-like DNA-binding domain superfamily/Winged helix DNA-binding domain"/>
    <property type="match status" value="1"/>
</dbReference>
<evidence type="ECO:0000259" key="1">
    <source>
        <dbReference type="SMART" id="SM00347"/>
    </source>
</evidence>
<evidence type="ECO:0000313" key="2">
    <source>
        <dbReference type="EMBL" id="GIE24878.1"/>
    </source>
</evidence>
<dbReference type="Proteomes" id="UP000603200">
    <property type="component" value="Unassembled WGS sequence"/>
</dbReference>
<feature type="domain" description="HTH marR-type" evidence="1">
    <location>
        <begin position="53"/>
        <end position="153"/>
    </location>
</feature>
<sequence length="168" mass="18178">MMSEKPSSAAGIAEPAMPAVPDIAAAEAGLGQLDRLAQLCRTANFARHYLEAAVLRDANLTWTSYDVLHLTVMHRPVDTGVVAALAQVSKGSVTRYAAAFIRRGLLRRSVPTKDRRRSLLAPTAAGWALNQQLRGQLIAELNTLLDTHAGAGRNDIDVLRLLITAHHR</sequence>
<name>A0ABQ4A2M8_9ACTN</name>
<keyword evidence="3" id="KW-1185">Reference proteome</keyword>
<evidence type="ECO:0000313" key="3">
    <source>
        <dbReference type="Proteomes" id="UP000603200"/>
    </source>
</evidence>
<proteinExistence type="predicted"/>
<organism evidence="2 3">
    <name type="scientific">Winogradskya humida</name>
    <dbReference type="NCBI Taxonomy" id="113566"/>
    <lineage>
        <taxon>Bacteria</taxon>
        <taxon>Bacillati</taxon>
        <taxon>Actinomycetota</taxon>
        <taxon>Actinomycetes</taxon>
        <taxon>Micromonosporales</taxon>
        <taxon>Micromonosporaceae</taxon>
        <taxon>Winogradskya</taxon>
    </lineage>
</organism>
<dbReference type="Pfam" id="PF12802">
    <property type="entry name" value="MarR_2"/>
    <property type="match status" value="1"/>
</dbReference>
<dbReference type="InterPro" id="IPR036390">
    <property type="entry name" value="WH_DNA-bd_sf"/>
</dbReference>
<reference evidence="2 3" key="1">
    <citation type="submission" date="2021-01" db="EMBL/GenBank/DDBJ databases">
        <title>Whole genome shotgun sequence of Actinoplanes humidus NBRC 14915.</title>
        <authorList>
            <person name="Komaki H."/>
            <person name="Tamura T."/>
        </authorList>
    </citation>
    <scope>NUCLEOTIDE SEQUENCE [LARGE SCALE GENOMIC DNA]</scope>
    <source>
        <strain evidence="2 3">NBRC 14915</strain>
    </source>
</reference>
<dbReference type="InterPro" id="IPR036388">
    <property type="entry name" value="WH-like_DNA-bd_sf"/>
</dbReference>
<protein>
    <recommendedName>
        <fullName evidence="1">HTH marR-type domain-containing protein</fullName>
    </recommendedName>
</protein>
<dbReference type="InterPro" id="IPR000835">
    <property type="entry name" value="HTH_MarR-typ"/>
</dbReference>
<dbReference type="SMART" id="SM00347">
    <property type="entry name" value="HTH_MARR"/>
    <property type="match status" value="1"/>
</dbReference>
<accession>A0ABQ4A2M8</accession>
<dbReference type="EMBL" id="BOMN01000113">
    <property type="protein sequence ID" value="GIE24878.1"/>
    <property type="molecule type" value="Genomic_DNA"/>
</dbReference>
<dbReference type="SUPFAM" id="SSF46785">
    <property type="entry name" value="Winged helix' DNA-binding domain"/>
    <property type="match status" value="1"/>
</dbReference>
<gene>
    <name evidence="2" type="ORF">Ahu01nite_079800</name>
</gene>